<keyword evidence="3" id="KW-0804">Transcription</keyword>
<evidence type="ECO:0000313" key="5">
    <source>
        <dbReference type="EMBL" id="EGF93555.1"/>
    </source>
</evidence>
<reference evidence="6" key="1">
    <citation type="submission" date="2011-03" db="EMBL/GenBank/DDBJ databases">
        <title>Draft genome sequence of Brevundimonas diminuta.</title>
        <authorList>
            <person name="Brown P.J.B."/>
            <person name="Buechlein A."/>
            <person name="Hemmerich C."/>
            <person name="Brun Y.V."/>
        </authorList>
    </citation>
    <scope>NUCLEOTIDE SEQUENCE [LARGE SCALE GENOMIC DNA]</scope>
    <source>
        <strain evidence="6">C19</strain>
    </source>
</reference>
<evidence type="ECO:0000313" key="6">
    <source>
        <dbReference type="Proteomes" id="UP000006512"/>
    </source>
</evidence>
<dbReference type="GO" id="GO:0003700">
    <property type="term" value="F:DNA-binding transcription factor activity"/>
    <property type="evidence" value="ECO:0007669"/>
    <property type="project" value="TreeGrafter"/>
</dbReference>
<evidence type="ECO:0000256" key="1">
    <source>
        <dbReference type="ARBA" id="ARBA00023015"/>
    </source>
</evidence>
<evidence type="ECO:0000259" key="4">
    <source>
        <dbReference type="PROSITE" id="PS50932"/>
    </source>
</evidence>
<dbReference type="PRINTS" id="PR00036">
    <property type="entry name" value="HTHLACI"/>
</dbReference>
<dbReference type="RefSeq" id="WP_006272754.1">
    <property type="nucleotide sequence ID" value="NZ_GL883077.1"/>
</dbReference>
<name>F4QLY3_9CAUL</name>
<dbReference type="InterPro" id="IPR010982">
    <property type="entry name" value="Lambda_DNA-bd_dom_sf"/>
</dbReference>
<dbReference type="GO" id="GO:0000976">
    <property type="term" value="F:transcription cis-regulatory region binding"/>
    <property type="evidence" value="ECO:0007669"/>
    <property type="project" value="TreeGrafter"/>
</dbReference>
<dbReference type="PROSITE" id="PS50932">
    <property type="entry name" value="HTH_LACI_2"/>
    <property type="match status" value="1"/>
</dbReference>
<dbReference type="CDD" id="cd01392">
    <property type="entry name" value="HTH_LacI"/>
    <property type="match status" value="1"/>
</dbReference>
<dbReference type="PANTHER" id="PTHR30146">
    <property type="entry name" value="LACI-RELATED TRANSCRIPTIONAL REPRESSOR"/>
    <property type="match status" value="1"/>
</dbReference>
<dbReference type="SUPFAM" id="SSF47413">
    <property type="entry name" value="lambda repressor-like DNA-binding domains"/>
    <property type="match status" value="1"/>
</dbReference>
<dbReference type="CDD" id="cd01545">
    <property type="entry name" value="PBP1_SalR"/>
    <property type="match status" value="1"/>
</dbReference>
<dbReference type="SMART" id="SM00354">
    <property type="entry name" value="HTH_LACI"/>
    <property type="match status" value="1"/>
</dbReference>
<evidence type="ECO:0000256" key="2">
    <source>
        <dbReference type="ARBA" id="ARBA00023125"/>
    </source>
</evidence>
<dbReference type="Gene3D" id="3.40.50.2300">
    <property type="match status" value="2"/>
</dbReference>
<dbReference type="SUPFAM" id="SSF53822">
    <property type="entry name" value="Periplasmic binding protein-like I"/>
    <property type="match status" value="1"/>
</dbReference>
<dbReference type="AlphaFoldDB" id="F4QLY3"/>
<dbReference type="PANTHER" id="PTHR30146:SF153">
    <property type="entry name" value="LACTOSE OPERON REPRESSOR"/>
    <property type="match status" value="1"/>
</dbReference>
<protein>
    <submittedName>
        <fullName evidence="5">Bacterial regulatory protein, lacI family protein</fullName>
    </submittedName>
</protein>
<gene>
    <name evidence="5" type="ORF">ABI_19950</name>
</gene>
<dbReference type="PROSITE" id="PS00356">
    <property type="entry name" value="HTH_LACI_1"/>
    <property type="match status" value="1"/>
</dbReference>
<dbReference type="eggNOG" id="COG1609">
    <property type="taxonomic scope" value="Bacteria"/>
</dbReference>
<dbReference type="Gene3D" id="1.10.260.40">
    <property type="entry name" value="lambda repressor-like DNA-binding domains"/>
    <property type="match status" value="1"/>
</dbReference>
<dbReference type="InterPro" id="IPR028082">
    <property type="entry name" value="Peripla_BP_I"/>
</dbReference>
<feature type="domain" description="HTH lacI-type" evidence="4">
    <location>
        <begin position="5"/>
        <end position="59"/>
    </location>
</feature>
<dbReference type="Pfam" id="PF13377">
    <property type="entry name" value="Peripla_BP_3"/>
    <property type="match status" value="1"/>
</dbReference>
<dbReference type="Proteomes" id="UP000006512">
    <property type="component" value="Unassembled WGS sequence"/>
</dbReference>
<keyword evidence="6" id="KW-1185">Reference proteome</keyword>
<dbReference type="Pfam" id="PF00356">
    <property type="entry name" value="LacI"/>
    <property type="match status" value="1"/>
</dbReference>
<dbReference type="InterPro" id="IPR046335">
    <property type="entry name" value="LacI/GalR-like_sensor"/>
</dbReference>
<accession>F4QLY3</accession>
<dbReference type="EMBL" id="GL883077">
    <property type="protein sequence ID" value="EGF93555.1"/>
    <property type="molecule type" value="Genomic_DNA"/>
</dbReference>
<organism evidence="5 6">
    <name type="scientific">Asticcacaulis biprosthecium C19</name>
    <dbReference type="NCBI Taxonomy" id="715226"/>
    <lineage>
        <taxon>Bacteria</taxon>
        <taxon>Pseudomonadati</taxon>
        <taxon>Pseudomonadota</taxon>
        <taxon>Alphaproteobacteria</taxon>
        <taxon>Caulobacterales</taxon>
        <taxon>Caulobacteraceae</taxon>
        <taxon>Asticcacaulis</taxon>
    </lineage>
</organism>
<proteinExistence type="predicted"/>
<evidence type="ECO:0000256" key="3">
    <source>
        <dbReference type="ARBA" id="ARBA00023163"/>
    </source>
</evidence>
<dbReference type="STRING" id="715226.ABI_19950"/>
<sequence length="355" mass="39262">MDRRPTIIDVAEKAGVSIKTVSRVINNEKHVSADMRGRVRRAIADLSFEANTSARGMRALNPERSYVVGQLYGDPGGAYTSDIQLGLLSRCRYFGYHLVIEELDYQSPDVERRARDLVRRLKLDGAVLTAPLTDNDIVLGVLEEAGIPYVRVTPYHESRTVPSVRIDEKRAAYQLTQHLISFGHRRIGFIRGLPNHAASQLRYAGFEQALEEAGVEVDPTLVENGDFRYFAAIPCAHRLLNRPDRPTAVFASNDEMAAAVIKVAHELNLTLPEDLSVVGFDDIPTAEMLWPSLTTVRQPVARLGAAAGDLLFTRLSGNGEWPHPAPHQILQHDIVLRSSTAPLKDLKNAYGTGGR</sequence>
<keyword evidence="2" id="KW-0238">DNA-binding</keyword>
<keyword evidence="1" id="KW-0805">Transcription regulation</keyword>
<dbReference type="HOGENOM" id="CLU_037628_6_4_5"/>
<dbReference type="InterPro" id="IPR000843">
    <property type="entry name" value="HTH_LacI"/>
</dbReference>